<gene>
    <name evidence="1" type="ORF">K1T71_011783</name>
</gene>
<reference evidence="1 2" key="1">
    <citation type="journal article" date="2021" name="Front. Genet.">
        <title>Chromosome-Level Genome Assembly Reveals Significant Gene Expansion in the Toll and IMD Signaling Pathways of Dendrolimus kikuchii.</title>
        <authorList>
            <person name="Zhou J."/>
            <person name="Wu P."/>
            <person name="Xiong Z."/>
            <person name="Liu N."/>
            <person name="Zhao N."/>
            <person name="Ji M."/>
            <person name="Qiu Y."/>
            <person name="Yang B."/>
        </authorList>
    </citation>
    <scope>NUCLEOTIDE SEQUENCE [LARGE SCALE GENOMIC DNA]</scope>
    <source>
        <strain evidence="1">Ann1</strain>
    </source>
</reference>
<evidence type="ECO:0000313" key="1">
    <source>
        <dbReference type="EMBL" id="KAJ0172644.1"/>
    </source>
</evidence>
<evidence type="ECO:0000313" key="2">
    <source>
        <dbReference type="Proteomes" id="UP000824533"/>
    </source>
</evidence>
<comment type="caution">
    <text evidence="1">The sequence shown here is derived from an EMBL/GenBank/DDBJ whole genome shotgun (WGS) entry which is preliminary data.</text>
</comment>
<organism evidence="1 2">
    <name type="scientific">Dendrolimus kikuchii</name>
    <dbReference type="NCBI Taxonomy" id="765133"/>
    <lineage>
        <taxon>Eukaryota</taxon>
        <taxon>Metazoa</taxon>
        <taxon>Ecdysozoa</taxon>
        <taxon>Arthropoda</taxon>
        <taxon>Hexapoda</taxon>
        <taxon>Insecta</taxon>
        <taxon>Pterygota</taxon>
        <taxon>Neoptera</taxon>
        <taxon>Endopterygota</taxon>
        <taxon>Lepidoptera</taxon>
        <taxon>Glossata</taxon>
        <taxon>Ditrysia</taxon>
        <taxon>Bombycoidea</taxon>
        <taxon>Lasiocampidae</taxon>
        <taxon>Dendrolimus</taxon>
    </lineage>
</organism>
<name>A0ACC1CMP9_9NEOP</name>
<dbReference type="Proteomes" id="UP000824533">
    <property type="component" value="Linkage Group LG21"/>
</dbReference>
<accession>A0ACC1CMP9</accession>
<keyword evidence="2" id="KW-1185">Reference proteome</keyword>
<proteinExistence type="predicted"/>
<protein>
    <submittedName>
        <fullName evidence="1">Uncharacterized protein</fullName>
    </submittedName>
</protein>
<dbReference type="EMBL" id="CM034407">
    <property type="protein sequence ID" value="KAJ0172644.1"/>
    <property type="molecule type" value="Genomic_DNA"/>
</dbReference>
<sequence>MSCLKLSPHILLELPDITESIKSPIRNVQRIKYTSFDVSKSLIAFGATSGGIYIFNRHPCEFIQLIPNKDGAITRLAISTDERYIAFANGRGIVTVTACDQSLGTHSPISSKEHQGNEVTAMAWDINNMLFAGDDVGRVSVLQMQSFIAKTMFQSSSQIIMCLDSRICQIDVKSCMLLVSTFTRCYICDTRQEQYRQIGQKLRDGEFGACFVNKEQHTDSNAVNNTRQEPTEVKTYNIVNEESSFAIGKGLENTLIYCARPSSRLWEATIDGTVKRTHQFKQILGRKALPIVSQEGYQTQKVSLKNPSNEEDGRAVNFLKIYTVNSAIFSFKKDALYFLNVDDVDDTIWFDKYNDIIDCKVYHDMVYVWLSDGSLVSLKFMKIDKFLVMCYVDDKFRLCAEMSAFFSEYLLSSDLSPKLHILVGLKDKISDSELLSKINNLLDKFEHLKLNDAIQMKSGIYVMDNTYNAQTSLLDDKSDFARLTEDYKFTSLPPEAIQTLKDLSVTVTDKLNTSKKILKEKWGDLEEKVKHLSIEKQYVQEVPLLHKISTEDNSIIEHTPVSVDDNIVFKESSHKAIAVDHNGLEQLKLCKSLYQYFSLSLVSNEDNESNLISIIESNACDISQIYNLMLELEKYCIIIGASEESKFVPNYLFLNYLKNSSQKCSYMDLITKDEALYKYFVDSCISVNIKTQRLSNIGCECGFPLPYTRTNQTPVFFELIDEFIERQWSSQTRDQCYDICKRMPYLWRKILYLRRNEDLMNILRLVLQILDENLLHSFLPQFTLDTWNRAVQLYATLHANICLNCSKTFDNISVKEMLSWDDMGALMIKSIGGRKAIKVMEKHASLIEPGALTVKFYHTCLLVTMYEKYDVTIVSQLTDAIYTSFCFKDSREELCKLLRNSLNGEVKNTALPLLVAAKSNHWGLNAMMATDTSDTKRGNIIEDETMQENIIKKLGQSAEDAITQEILIKMREEITDNKNVTEKLKYNTFEDVLQSLGDVTNGFVDCLLCGLPLKNEVLIKDGGLWVFKCGHVFHGACLDLNKVKLCPSCSHIIK</sequence>